<evidence type="ECO:0000259" key="1">
    <source>
        <dbReference type="PROSITE" id="PS50878"/>
    </source>
</evidence>
<evidence type="ECO:0000313" key="2">
    <source>
        <dbReference type="EMBL" id="JAG05386.1"/>
    </source>
</evidence>
<feature type="non-terminal residue" evidence="2">
    <location>
        <position position="1"/>
    </location>
</feature>
<dbReference type="EMBL" id="GBHO01038218">
    <property type="protein sequence ID" value="JAG05386.1"/>
    <property type="molecule type" value="Transcribed_RNA"/>
</dbReference>
<feature type="non-terminal residue" evidence="2">
    <location>
        <position position="127"/>
    </location>
</feature>
<proteinExistence type="predicted"/>
<dbReference type="PROSITE" id="PS50878">
    <property type="entry name" value="RT_POL"/>
    <property type="match status" value="1"/>
</dbReference>
<dbReference type="GO" id="GO:0071897">
    <property type="term" value="P:DNA biosynthetic process"/>
    <property type="evidence" value="ECO:0007669"/>
    <property type="project" value="UniProtKB-ARBA"/>
</dbReference>
<sequence length="127" mass="14431">GRLERKVRHVKEQRGFIRGIDGIGHNILLLQEILKSVRERKREVHMIVADVSRAFDSVSHRAITAMMHARGWHPSVIGYIEKLYNESTTSVAGRYPVRCSRGVRQGDPLSSVLFNMVMDHVLMGLPT</sequence>
<dbReference type="AlphaFoldDB" id="A0A0A9WDB9"/>
<dbReference type="Pfam" id="PF00078">
    <property type="entry name" value="RVT_1"/>
    <property type="match status" value="1"/>
</dbReference>
<accession>A0A0A9WDB9</accession>
<reference evidence="2" key="2">
    <citation type="submission" date="2014-07" db="EMBL/GenBank/DDBJ databases">
        <authorList>
            <person name="Hull J."/>
        </authorList>
    </citation>
    <scope>NUCLEOTIDE SEQUENCE</scope>
</reference>
<name>A0A0A9WDB9_LYGHE</name>
<dbReference type="InterPro" id="IPR043502">
    <property type="entry name" value="DNA/RNA_pol_sf"/>
</dbReference>
<dbReference type="SUPFAM" id="SSF56672">
    <property type="entry name" value="DNA/RNA polymerases"/>
    <property type="match status" value="1"/>
</dbReference>
<organism evidence="2">
    <name type="scientific">Lygus hesperus</name>
    <name type="common">Western plant bug</name>
    <dbReference type="NCBI Taxonomy" id="30085"/>
    <lineage>
        <taxon>Eukaryota</taxon>
        <taxon>Metazoa</taxon>
        <taxon>Ecdysozoa</taxon>
        <taxon>Arthropoda</taxon>
        <taxon>Hexapoda</taxon>
        <taxon>Insecta</taxon>
        <taxon>Pterygota</taxon>
        <taxon>Neoptera</taxon>
        <taxon>Paraneoptera</taxon>
        <taxon>Hemiptera</taxon>
        <taxon>Heteroptera</taxon>
        <taxon>Panheteroptera</taxon>
        <taxon>Cimicomorpha</taxon>
        <taxon>Miridae</taxon>
        <taxon>Mirini</taxon>
        <taxon>Lygus</taxon>
    </lineage>
</organism>
<gene>
    <name evidence="2" type="ORF">CM83_104787</name>
</gene>
<reference evidence="2" key="1">
    <citation type="journal article" date="2014" name="PLoS ONE">
        <title>Transcriptome-Based Identification of ABC Transporters in the Western Tarnished Plant Bug Lygus hesperus.</title>
        <authorList>
            <person name="Hull J.J."/>
            <person name="Chaney K."/>
            <person name="Geib S.M."/>
            <person name="Fabrick J.A."/>
            <person name="Brent C.S."/>
            <person name="Walsh D."/>
            <person name="Lavine L.C."/>
        </authorList>
    </citation>
    <scope>NUCLEOTIDE SEQUENCE</scope>
</reference>
<feature type="domain" description="Reverse transcriptase" evidence="1">
    <location>
        <begin position="1"/>
        <end position="127"/>
    </location>
</feature>
<dbReference type="PANTHER" id="PTHR19446">
    <property type="entry name" value="REVERSE TRANSCRIPTASES"/>
    <property type="match status" value="1"/>
</dbReference>
<protein>
    <recommendedName>
        <fullName evidence="1">Reverse transcriptase domain-containing protein</fullName>
    </recommendedName>
</protein>
<dbReference type="InterPro" id="IPR000477">
    <property type="entry name" value="RT_dom"/>
</dbReference>